<protein>
    <submittedName>
        <fullName evidence="4">Polyhydroxybutyrate depolymerase</fullName>
    </submittedName>
</protein>
<dbReference type="InterPro" id="IPR029058">
    <property type="entry name" value="AB_hydrolase_fold"/>
</dbReference>
<dbReference type="PANTHER" id="PTHR43037">
    <property type="entry name" value="UNNAMED PRODUCT-RELATED"/>
    <property type="match status" value="1"/>
</dbReference>
<keyword evidence="1 3" id="KW-0732">Signal</keyword>
<dbReference type="EMBL" id="FMWG01000011">
    <property type="protein sequence ID" value="SCZ70777.1"/>
    <property type="molecule type" value="Genomic_DNA"/>
</dbReference>
<evidence type="ECO:0000256" key="3">
    <source>
        <dbReference type="SAM" id="SignalP"/>
    </source>
</evidence>
<dbReference type="AlphaFoldDB" id="A0A1G5R9Q2"/>
<dbReference type="GO" id="GO:0016787">
    <property type="term" value="F:hydrolase activity"/>
    <property type="evidence" value="ECO:0007669"/>
    <property type="project" value="UniProtKB-KW"/>
</dbReference>
<feature type="chain" id="PRO_5011562580" evidence="3">
    <location>
        <begin position="24"/>
        <end position="278"/>
    </location>
</feature>
<reference evidence="4 5" key="1">
    <citation type="submission" date="2016-10" db="EMBL/GenBank/DDBJ databases">
        <authorList>
            <person name="de Groot N.N."/>
        </authorList>
    </citation>
    <scope>NUCLEOTIDE SEQUENCE [LARGE SCALE GENOMIC DNA]</scope>
    <source>
        <strain evidence="4 5">U95</strain>
    </source>
</reference>
<accession>A0A1G5R9Q2</accession>
<dbReference type="Gene3D" id="3.40.50.1820">
    <property type="entry name" value="alpha/beta hydrolase"/>
    <property type="match status" value="1"/>
</dbReference>
<dbReference type="OrthoDB" id="9805640at2"/>
<dbReference type="RefSeq" id="WP_090220419.1">
    <property type="nucleotide sequence ID" value="NZ_FMWG01000011.1"/>
</dbReference>
<dbReference type="InterPro" id="IPR050955">
    <property type="entry name" value="Plant_Biomass_Hydrol_Est"/>
</dbReference>
<dbReference type="Proteomes" id="UP000198767">
    <property type="component" value="Unassembled WGS sequence"/>
</dbReference>
<dbReference type="STRING" id="1156985.SAMN04488118_1118"/>
<keyword evidence="2" id="KW-0378">Hydrolase</keyword>
<organism evidence="4 5">
    <name type="scientific">Epibacterium ulvae</name>
    <dbReference type="NCBI Taxonomy" id="1156985"/>
    <lineage>
        <taxon>Bacteria</taxon>
        <taxon>Pseudomonadati</taxon>
        <taxon>Pseudomonadota</taxon>
        <taxon>Alphaproteobacteria</taxon>
        <taxon>Rhodobacterales</taxon>
        <taxon>Roseobacteraceae</taxon>
        <taxon>Epibacterium</taxon>
    </lineage>
</organism>
<gene>
    <name evidence="4" type="ORF">SAMN04488118_1118</name>
</gene>
<feature type="signal peptide" evidence="3">
    <location>
        <begin position="1"/>
        <end position="23"/>
    </location>
</feature>
<dbReference type="SUPFAM" id="SSF53474">
    <property type="entry name" value="alpha/beta-Hydrolases"/>
    <property type="match status" value="1"/>
</dbReference>
<name>A0A1G5R9Q2_9RHOB</name>
<evidence type="ECO:0000256" key="2">
    <source>
        <dbReference type="ARBA" id="ARBA00022801"/>
    </source>
</evidence>
<evidence type="ECO:0000313" key="4">
    <source>
        <dbReference type="EMBL" id="SCZ70777.1"/>
    </source>
</evidence>
<evidence type="ECO:0000256" key="1">
    <source>
        <dbReference type="ARBA" id="ARBA00022729"/>
    </source>
</evidence>
<keyword evidence="5" id="KW-1185">Reference proteome</keyword>
<evidence type="ECO:0000313" key="5">
    <source>
        <dbReference type="Proteomes" id="UP000198767"/>
    </source>
</evidence>
<sequence>MPPFVKAIALGICALFTSTAAQAQTCGDAETPCTIDSGTYHILHPESPAKGAVLMLHGGGGKGRSLLNSNIARLSLERGFVFVAPNGEHPAARFPNNWAVRADNFGHEKDDIAFLGDVMDHVADTYDVARENMLLAGFSRGGSMVWDVACFNPDLARAYAPSAGAFWDTLPEACIGPVDLFHTHGWNDRTVPLEGRPLWDGAIAQGDVWESLQILRRANGCTARQPTRSTLEDDRWFRHWEDCAAGRIDLMLHPGGHGSPADWAPRVLDWFEARLATG</sequence>
<proteinExistence type="predicted"/>
<dbReference type="PANTHER" id="PTHR43037:SF5">
    <property type="entry name" value="FERULOYL ESTERASE"/>
    <property type="match status" value="1"/>
</dbReference>